<keyword evidence="3" id="KW-0808">Transferase</keyword>
<dbReference type="GO" id="GO:0004799">
    <property type="term" value="F:thymidylate synthase activity"/>
    <property type="evidence" value="ECO:0007669"/>
    <property type="project" value="UniProtKB-EC"/>
</dbReference>
<evidence type="ECO:0000313" key="5">
    <source>
        <dbReference type="EMBL" id="EHU37400.1"/>
    </source>
</evidence>
<dbReference type="PRINTS" id="PR00108">
    <property type="entry name" value="THYMDSNTHASE"/>
</dbReference>
<dbReference type="InterPro" id="IPR000398">
    <property type="entry name" value="Thymidylate_synthase"/>
</dbReference>
<evidence type="ECO:0000259" key="4">
    <source>
        <dbReference type="Pfam" id="PF00303"/>
    </source>
</evidence>
<evidence type="ECO:0000256" key="1">
    <source>
        <dbReference type="ARBA" id="ARBA00011947"/>
    </source>
</evidence>
<proteinExistence type="predicted"/>
<evidence type="ECO:0000256" key="3">
    <source>
        <dbReference type="ARBA" id="ARBA00022679"/>
    </source>
</evidence>
<evidence type="ECO:0000313" key="6">
    <source>
        <dbReference type="Proteomes" id="UP000005272"/>
    </source>
</evidence>
<dbReference type="InterPro" id="IPR045097">
    <property type="entry name" value="Thymidate_synth/dCMP_Mease"/>
</dbReference>
<sequence>MTLLVTAECVDDLINDVHQAILADGLSNDPTKGSTLEILGAYLVLTDPRRRISRTESRGKLISCLGEFLWYLSAQNDLEFIKHFIPRYAESAESAESDGKIHGGYGPRLFNMRGLYNQLKNVINLLQEKKPTRRAVIQLFDASDLVPSKTEQREYVDIPCTISMQFIVRCEELHLFVCMRSNDAFMGLPHDVFAFTMLQELVARLIGCELGHYHHFVSSLHLYKNDLEKVKALQKEGFMSTLPVMGSMPEMHSLDDILPLLEAEKALRENKEFDIDTTSLNDYWKDLLRILKIHFLLRSHIPNHKGLAFQELAAMKNQEYRFIFEGRLQ</sequence>
<dbReference type="InterPro" id="IPR036926">
    <property type="entry name" value="Thymidate_synth/dCMP_Mease_sf"/>
</dbReference>
<evidence type="ECO:0000256" key="2">
    <source>
        <dbReference type="ARBA" id="ARBA00022603"/>
    </source>
</evidence>
<dbReference type="Gene3D" id="3.30.572.10">
    <property type="entry name" value="Thymidylate synthase/dCMP hydroxymethylase domain"/>
    <property type="match status" value="1"/>
</dbReference>
<keyword evidence="2" id="KW-0489">Methyltransferase</keyword>
<dbReference type="RefSeq" id="WP_000174032.1">
    <property type="nucleotide sequence ID" value="NZ_AIFC01000044.1"/>
</dbReference>
<dbReference type="EMBL" id="AIFC01000044">
    <property type="protein sequence ID" value="EHU37400.1"/>
    <property type="molecule type" value="Genomic_DNA"/>
</dbReference>
<gene>
    <name evidence="5" type="ORF">ECDEC2D_4916</name>
</gene>
<dbReference type="PANTHER" id="PTHR11548:SF9">
    <property type="entry name" value="THYMIDYLATE SYNTHASE"/>
    <property type="match status" value="1"/>
</dbReference>
<dbReference type="SUPFAM" id="SSF55831">
    <property type="entry name" value="Thymidylate synthase/dCMP hydroxymethylase"/>
    <property type="match status" value="1"/>
</dbReference>
<name>A0A828U038_ECOLX</name>
<dbReference type="EC" id="2.1.1.45" evidence="1"/>
<dbReference type="PANTHER" id="PTHR11548">
    <property type="entry name" value="THYMIDYLATE SYNTHASE 1"/>
    <property type="match status" value="1"/>
</dbReference>
<reference evidence="5 6" key="1">
    <citation type="journal article" date="2012" name="J. Bacteriol.">
        <title>Draft Genome Sequences of the Diarrheagenic Escherichia coli Collection.</title>
        <authorList>
            <person name="Hazen T.H."/>
            <person name="Sahl J.W."/>
            <person name="Redman J.C."/>
            <person name="Morris C.R."/>
            <person name="Daugherty S.C."/>
            <person name="Chibucos M.C."/>
            <person name="Sengamalay N.A."/>
            <person name="Fraser-Liggett C.M."/>
            <person name="Steinsland H."/>
            <person name="Whittam T.S."/>
            <person name="Whittam B."/>
            <person name="Manning S.D."/>
            <person name="Rasko D.A."/>
        </authorList>
    </citation>
    <scope>NUCLEOTIDE SEQUENCE [LARGE SCALE GENOMIC DNA]</scope>
    <source>
        <strain evidence="5 6">DEC2D</strain>
    </source>
</reference>
<comment type="caution">
    <text evidence="5">The sequence shown here is derived from an EMBL/GenBank/DDBJ whole genome shotgun (WGS) entry which is preliminary data.</text>
</comment>
<accession>A0A828U038</accession>
<dbReference type="Pfam" id="PF00303">
    <property type="entry name" value="Thymidylat_synt"/>
    <property type="match status" value="1"/>
</dbReference>
<protein>
    <recommendedName>
        <fullName evidence="1">thymidylate synthase</fullName>
        <ecNumber evidence="1">2.1.1.45</ecNumber>
    </recommendedName>
</protein>
<dbReference type="GO" id="GO:0006231">
    <property type="term" value="P:dTMP biosynthetic process"/>
    <property type="evidence" value="ECO:0007669"/>
    <property type="project" value="InterPro"/>
</dbReference>
<organism evidence="5 6">
    <name type="scientific">Escherichia coli DEC2D</name>
    <dbReference type="NCBI Taxonomy" id="868141"/>
    <lineage>
        <taxon>Bacteria</taxon>
        <taxon>Pseudomonadati</taxon>
        <taxon>Pseudomonadota</taxon>
        <taxon>Gammaproteobacteria</taxon>
        <taxon>Enterobacterales</taxon>
        <taxon>Enterobacteriaceae</taxon>
        <taxon>Escherichia</taxon>
    </lineage>
</organism>
<dbReference type="CDD" id="cd00351">
    <property type="entry name" value="TS_Pyrimidine_HMase"/>
    <property type="match status" value="1"/>
</dbReference>
<feature type="domain" description="Thymidylate synthase/dCMP hydroxymethylase" evidence="4">
    <location>
        <begin position="57"/>
        <end position="236"/>
    </location>
</feature>
<dbReference type="GO" id="GO:0032259">
    <property type="term" value="P:methylation"/>
    <property type="evidence" value="ECO:0007669"/>
    <property type="project" value="UniProtKB-KW"/>
</dbReference>
<dbReference type="AlphaFoldDB" id="A0A828U038"/>
<dbReference type="InterPro" id="IPR023451">
    <property type="entry name" value="Thymidate_synth/dCMP_Mease_dom"/>
</dbReference>
<dbReference type="Proteomes" id="UP000005272">
    <property type="component" value="Unassembled WGS sequence"/>
</dbReference>
<dbReference type="GO" id="GO:0005829">
    <property type="term" value="C:cytosol"/>
    <property type="evidence" value="ECO:0007669"/>
    <property type="project" value="TreeGrafter"/>
</dbReference>